<dbReference type="AlphaFoldDB" id="A0A1T4QB74"/>
<evidence type="ECO:0000256" key="1">
    <source>
        <dbReference type="ARBA" id="ARBA00023015"/>
    </source>
</evidence>
<evidence type="ECO:0000259" key="4">
    <source>
        <dbReference type="PROSITE" id="PS50949"/>
    </source>
</evidence>
<dbReference type="SUPFAM" id="SSF46785">
    <property type="entry name" value="Winged helix' DNA-binding domain"/>
    <property type="match status" value="1"/>
</dbReference>
<proteinExistence type="predicted"/>
<dbReference type="RefSeq" id="WP_159443801.1">
    <property type="nucleotide sequence ID" value="NZ_FUWY01000009.1"/>
</dbReference>
<dbReference type="InterPro" id="IPR036388">
    <property type="entry name" value="WH-like_DNA-bd_sf"/>
</dbReference>
<dbReference type="CDD" id="cd07377">
    <property type="entry name" value="WHTH_GntR"/>
    <property type="match status" value="1"/>
</dbReference>
<dbReference type="OrthoDB" id="362473at2"/>
<evidence type="ECO:0000256" key="2">
    <source>
        <dbReference type="ARBA" id="ARBA00023125"/>
    </source>
</evidence>
<keyword evidence="3" id="KW-0804">Transcription</keyword>
<name>A0A1T4QB74_9FIRM</name>
<dbReference type="EMBL" id="FUWY01000009">
    <property type="protein sequence ID" value="SKA00914.1"/>
    <property type="molecule type" value="Genomic_DNA"/>
</dbReference>
<dbReference type="PANTHER" id="PTHR38445:SF9">
    <property type="entry name" value="HTH-TYPE TRANSCRIPTIONAL REPRESSOR YTRA"/>
    <property type="match status" value="1"/>
</dbReference>
<dbReference type="PROSITE" id="PS50949">
    <property type="entry name" value="HTH_GNTR"/>
    <property type="match status" value="1"/>
</dbReference>
<dbReference type="PANTHER" id="PTHR38445">
    <property type="entry name" value="HTH-TYPE TRANSCRIPTIONAL REPRESSOR YTRA"/>
    <property type="match status" value="1"/>
</dbReference>
<evidence type="ECO:0000256" key="3">
    <source>
        <dbReference type="ARBA" id="ARBA00023163"/>
    </source>
</evidence>
<protein>
    <submittedName>
        <fullName evidence="5">GntR family transcriptional regulator</fullName>
    </submittedName>
</protein>
<organism evidence="5 6">
    <name type="scientific">Anaerorhabdus furcosa</name>
    <dbReference type="NCBI Taxonomy" id="118967"/>
    <lineage>
        <taxon>Bacteria</taxon>
        <taxon>Bacillati</taxon>
        <taxon>Bacillota</taxon>
        <taxon>Erysipelotrichia</taxon>
        <taxon>Erysipelotrichales</taxon>
        <taxon>Erysipelotrichaceae</taxon>
        <taxon>Anaerorhabdus</taxon>
    </lineage>
</organism>
<gene>
    <name evidence="5" type="ORF">SAMN02745191_2382</name>
</gene>
<dbReference type="GO" id="GO:0003677">
    <property type="term" value="F:DNA binding"/>
    <property type="evidence" value="ECO:0007669"/>
    <property type="project" value="UniProtKB-KW"/>
</dbReference>
<accession>A0A1T4QB74</accession>
<dbReference type="InterPro" id="IPR036390">
    <property type="entry name" value="WH_DNA-bd_sf"/>
</dbReference>
<sequence>MFLITLQGNEPIFEQIITQIIRFIDLGVLNPNDKLPSVRMLAQELGITPNTVVKAYQILEERGYVYTYQKKGVFVCGDMKEIDSQHLEAEFLQIATICMTSGLSKEELKKLIDEMEEK</sequence>
<evidence type="ECO:0000313" key="5">
    <source>
        <dbReference type="EMBL" id="SKA00914.1"/>
    </source>
</evidence>
<evidence type="ECO:0000313" key="6">
    <source>
        <dbReference type="Proteomes" id="UP000243297"/>
    </source>
</evidence>
<feature type="domain" description="HTH gntR-type" evidence="4">
    <location>
        <begin position="10"/>
        <end position="78"/>
    </location>
</feature>
<dbReference type="InterPro" id="IPR000524">
    <property type="entry name" value="Tscrpt_reg_HTH_GntR"/>
</dbReference>
<reference evidence="6" key="1">
    <citation type="submission" date="2017-02" db="EMBL/GenBank/DDBJ databases">
        <authorList>
            <person name="Varghese N."/>
            <person name="Submissions S."/>
        </authorList>
    </citation>
    <scope>NUCLEOTIDE SEQUENCE [LARGE SCALE GENOMIC DNA]</scope>
    <source>
        <strain evidence="6">ATCC 25662</strain>
    </source>
</reference>
<dbReference type="Gene3D" id="1.10.10.10">
    <property type="entry name" value="Winged helix-like DNA-binding domain superfamily/Winged helix DNA-binding domain"/>
    <property type="match status" value="1"/>
</dbReference>
<dbReference type="GO" id="GO:0003700">
    <property type="term" value="F:DNA-binding transcription factor activity"/>
    <property type="evidence" value="ECO:0007669"/>
    <property type="project" value="InterPro"/>
</dbReference>
<keyword evidence="2" id="KW-0238">DNA-binding</keyword>
<dbReference type="SMART" id="SM00345">
    <property type="entry name" value="HTH_GNTR"/>
    <property type="match status" value="1"/>
</dbReference>
<dbReference type="Proteomes" id="UP000243297">
    <property type="component" value="Unassembled WGS sequence"/>
</dbReference>
<dbReference type="STRING" id="118967.SAMN02745191_2382"/>
<keyword evidence="1" id="KW-0805">Transcription regulation</keyword>
<dbReference type="Pfam" id="PF00392">
    <property type="entry name" value="GntR"/>
    <property type="match status" value="1"/>
</dbReference>
<keyword evidence="6" id="KW-1185">Reference proteome</keyword>